<evidence type="ECO:0000313" key="3">
    <source>
        <dbReference type="EMBL" id="ODV80564.1"/>
    </source>
</evidence>
<dbReference type="STRING" id="984487.A0A1E4SM11"/>
<dbReference type="Gene3D" id="3.30.70.330">
    <property type="match status" value="1"/>
</dbReference>
<dbReference type="PROSITE" id="PS50102">
    <property type="entry name" value="RRM"/>
    <property type="match status" value="1"/>
</dbReference>
<dbReference type="GeneID" id="30983396"/>
<dbReference type="Proteomes" id="UP000094285">
    <property type="component" value="Unassembled WGS sequence"/>
</dbReference>
<name>A0A1E4SM11_9ASCO</name>
<dbReference type="OrthoDB" id="4083013at2759"/>
<evidence type="ECO:0000256" key="1">
    <source>
        <dbReference type="PROSITE-ProRule" id="PRU00176"/>
    </source>
</evidence>
<protein>
    <recommendedName>
        <fullName evidence="2">RRM domain-containing protein</fullName>
    </recommendedName>
</protein>
<keyword evidence="4" id="KW-1185">Reference proteome</keyword>
<reference evidence="4" key="1">
    <citation type="submission" date="2016-05" db="EMBL/GenBank/DDBJ databases">
        <title>Comparative genomics of biotechnologically important yeasts.</title>
        <authorList>
            <consortium name="DOE Joint Genome Institute"/>
            <person name="Riley R."/>
            <person name="Haridas S."/>
            <person name="Wolfe K.H."/>
            <person name="Lopes M.R."/>
            <person name="Hittinger C.T."/>
            <person name="Goker M."/>
            <person name="Salamov A."/>
            <person name="Wisecaver J."/>
            <person name="Long T.M."/>
            <person name="Aerts A.L."/>
            <person name="Barry K."/>
            <person name="Choi C."/>
            <person name="Clum A."/>
            <person name="Coughlan A.Y."/>
            <person name="Deshpande S."/>
            <person name="Douglass A.P."/>
            <person name="Hanson S.J."/>
            <person name="Klenk H.-P."/>
            <person name="Labutti K."/>
            <person name="Lapidus A."/>
            <person name="Lindquist E."/>
            <person name="Lipzen A."/>
            <person name="Meier-Kolthoff J.P."/>
            <person name="Ohm R.A."/>
            <person name="Otillar R.P."/>
            <person name="Pangilinan J."/>
            <person name="Peng Y."/>
            <person name="Rokas A."/>
            <person name="Rosa C.A."/>
            <person name="Scheuner C."/>
            <person name="Sibirny A.A."/>
            <person name="Slot J.C."/>
            <person name="Stielow J.B."/>
            <person name="Sun H."/>
            <person name="Kurtzman C.P."/>
            <person name="Blackwell M."/>
            <person name="Grigoriev I.V."/>
            <person name="Jeffries T.W."/>
        </authorList>
    </citation>
    <scope>NUCLEOTIDE SEQUENCE [LARGE SCALE GENOMIC DNA]</scope>
    <source>
        <strain evidence="4">NRRL Y-17324</strain>
    </source>
</reference>
<feature type="domain" description="RRM" evidence="2">
    <location>
        <begin position="451"/>
        <end position="541"/>
    </location>
</feature>
<evidence type="ECO:0000313" key="4">
    <source>
        <dbReference type="Proteomes" id="UP000094285"/>
    </source>
</evidence>
<dbReference type="InterPro" id="IPR000504">
    <property type="entry name" value="RRM_dom"/>
</dbReference>
<gene>
    <name evidence="3" type="ORF">CANTADRAFT_4590</name>
</gene>
<sequence>MTSPDSESISSEGPDTPGLVDEINDALFHDFSHDSTSNTTSFPLVLSIPFNDNSEKARIVELVSEVDPSIGLDLKRLLIIDANFQSDRGLASPPTSEDLQIDLSCTDTNRECLESLIYTLHASHIPYNLDYSNFVSHPGILFIKKLSSNLVNPTDQTGYVLTKDDPEAPQNELFALLQETSHFKSLQEIKIFGDSGSGSGLQSAFAIVKFRVYLDVDIIIAKLNKLTPNPFNHNRNVPLYLNKYLNKKERINHSPLASSPANNGTNGSSSPNSNFDMIVLENLNKLFLDTIVTIDHISKLLDIIKKFGNDFDLIYFPLDSRESDDYPPDLNILEYAFIRFKHGNHLMENTLKILYYLNGLSWEQLLDFDLDSVEPLFLDSAEEPIQSKNGIKITIAQYKHNHYIFRDANNAFVTNQGQRASNNGMQKVVISPPNPGLITAMSAKQVNYQETNIYVNNLPVVFGNNDELWETFWKQFGTIKSAKIINPQFYKHDESVDDDDSRRGKSGYGKIGFVFYTDFKMAIKAILLTNNRLINVNRTSSPILIQSSFALQKSNPTTYANHGNQHSVHRSWSKPKRGLAMSYPLPVAPIPATAPQPGQFFNPYYFPFSPPTSFFQTSPNQQAAIAPFPHPMFGAHPPNIRRKLDEDYDSIPGFYSGLGYGYTYPPPYYFEQYEYDEGE</sequence>
<evidence type="ECO:0000259" key="2">
    <source>
        <dbReference type="PROSITE" id="PS50102"/>
    </source>
</evidence>
<dbReference type="GO" id="GO:0003723">
    <property type="term" value="F:RNA binding"/>
    <property type="evidence" value="ECO:0007669"/>
    <property type="project" value="UniProtKB-UniRule"/>
</dbReference>
<keyword evidence="1" id="KW-0694">RNA-binding</keyword>
<dbReference type="InterPro" id="IPR035979">
    <property type="entry name" value="RBD_domain_sf"/>
</dbReference>
<dbReference type="CDD" id="cd00590">
    <property type="entry name" value="RRM_SF"/>
    <property type="match status" value="1"/>
</dbReference>
<dbReference type="EMBL" id="KV453910">
    <property type="protein sequence ID" value="ODV80564.1"/>
    <property type="molecule type" value="Genomic_DNA"/>
</dbReference>
<dbReference type="AlphaFoldDB" id="A0A1E4SM11"/>
<proteinExistence type="predicted"/>
<dbReference type="RefSeq" id="XP_020065686.1">
    <property type="nucleotide sequence ID" value="XM_020209260.1"/>
</dbReference>
<organism evidence="3 4">
    <name type="scientific">Suhomyces tanzawaensis NRRL Y-17324</name>
    <dbReference type="NCBI Taxonomy" id="984487"/>
    <lineage>
        <taxon>Eukaryota</taxon>
        <taxon>Fungi</taxon>
        <taxon>Dikarya</taxon>
        <taxon>Ascomycota</taxon>
        <taxon>Saccharomycotina</taxon>
        <taxon>Pichiomycetes</taxon>
        <taxon>Debaryomycetaceae</taxon>
        <taxon>Suhomyces</taxon>
    </lineage>
</organism>
<dbReference type="SUPFAM" id="SSF54928">
    <property type="entry name" value="RNA-binding domain, RBD"/>
    <property type="match status" value="1"/>
</dbReference>
<accession>A0A1E4SM11</accession>
<dbReference type="InterPro" id="IPR012677">
    <property type="entry name" value="Nucleotide-bd_a/b_plait_sf"/>
</dbReference>